<evidence type="ECO:0000313" key="1">
    <source>
        <dbReference type="EMBL" id="GGG50537.1"/>
    </source>
</evidence>
<name>A0A8J2ZEU1_9PROT</name>
<proteinExistence type="predicted"/>
<gene>
    <name evidence="1" type="ORF">GCM10010964_42260</name>
</gene>
<dbReference type="Proteomes" id="UP000597507">
    <property type="component" value="Unassembled WGS sequence"/>
</dbReference>
<comment type="caution">
    <text evidence="1">The sequence shown here is derived from an EMBL/GenBank/DDBJ whole genome shotgun (WGS) entry which is preliminary data.</text>
</comment>
<dbReference type="EMBL" id="BMKS01000022">
    <property type="protein sequence ID" value="GGG50537.1"/>
    <property type="molecule type" value="Genomic_DNA"/>
</dbReference>
<evidence type="ECO:0000313" key="2">
    <source>
        <dbReference type="Proteomes" id="UP000597507"/>
    </source>
</evidence>
<reference evidence="1 2" key="1">
    <citation type="journal article" date="2014" name="Int. J. Syst. Evol. Microbiol.">
        <title>Complete genome sequence of Corynebacterium casei LMG S-19264T (=DSM 44701T), isolated from a smear-ripened cheese.</title>
        <authorList>
            <consortium name="US DOE Joint Genome Institute (JGI-PGF)"/>
            <person name="Walter F."/>
            <person name="Albersmeier A."/>
            <person name="Kalinowski J."/>
            <person name="Ruckert C."/>
        </authorList>
    </citation>
    <scope>NUCLEOTIDE SEQUENCE [LARGE SCALE GENOMIC DNA]</scope>
    <source>
        <strain evidence="1 2">CGMCC 1.16330</strain>
    </source>
</reference>
<keyword evidence="2" id="KW-1185">Reference proteome</keyword>
<dbReference type="AlphaFoldDB" id="A0A8J2ZEU1"/>
<protein>
    <submittedName>
        <fullName evidence="1">Uncharacterized protein</fullName>
    </submittedName>
</protein>
<dbReference type="Pfam" id="PF20121">
    <property type="entry name" value="DUF6511"/>
    <property type="match status" value="1"/>
</dbReference>
<accession>A0A8J2ZEU1</accession>
<dbReference type="InterPro" id="IPR045422">
    <property type="entry name" value="DUF6511"/>
</dbReference>
<sequence length="121" mass="13519">MRRLVCALCGREAKGFGYVHEMRLDEVPHHRFCSMACCDAGGALARRSNGVIDRTPMESRAVKEARRPFAEVLQELGLLAPFADRSAAEIDRLIEACVDGFQASMRRQAVERDPLDDPIPF</sequence>
<organism evidence="1 2">
    <name type="scientific">Caldovatus sediminis</name>
    <dbReference type="NCBI Taxonomy" id="2041189"/>
    <lineage>
        <taxon>Bacteria</taxon>
        <taxon>Pseudomonadati</taxon>
        <taxon>Pseudomonadota</taxon>
        <taxon>Alphaproteobacteria</taxon>
        <taxon>Acetobacterales</taxon>
        <taxon>Roseomonadaceae</taxon>
        <taxon>Caldovatus</taxon>
    </lineage>
</organism>